<name>A0A0E9U5M8_ANGAN</name>
<organism evidence="1">
    <name type="scientific">Anguilla anguilla</name>
    <name type="common">European freshwater eel</name>
    <name type="synonym">Muraena anguilla</name>
    <dbReference type="NCBI Taxonomy" id="7936"/>
    <lineage>
        <taxon>Eukaryota</taxon>
        <taxon>Metazoa</taxon>
        <taxon>Chordata</taxon>
        <taxon>Craniata</taxon>
        <taxon>Vertebrata</taxon>
        <taxon>Euteleostomi</taxon>
        <taxon>Actinopterygii</taxon>
        <taxon>Neopterygii</taxon>
        <taxon>Teleostei</taxon>
        <taxon>Anguilliformes</taxon>
        <taxon>Anguillidae</taxon>
        <taxon>Anguilla</taxon>
    </lineage>
</organism>
<accession>A0A0E9U5M8</accession>
<dbReference type="EMBL" id="GBXM01048329">
    <property type="protein sequence ID" value="JAH60248.1"/>
    <property type="molecule type" value="Transcribed_RNA"/>
</dbReference>
<reference evidence="1" key="2">
    <citation type="journal article" date="2015" name="Fish Shellfish Immunol.">
        <title>Early steps in the European eel (Anguilla anguilla)-Vibrio vulnificus interaction in the gills: Role of the RtxA13 toxin.</title>
        <authorList>
            <person name="Callol A."/>
            <person name="Pajuelo D."/>
            <person name="Ebbesson L."/>
            <person name="Teles M."/>
            <person name="MacKenzie S."/>
            <person name="Amaro C."/>
        </authorList>
    </citation>
    <scope>NUCLEOTIDE SEQUENCE</scope>
</reference>
<proteinExistence type="predicted"/>
<reference evidence="1" key="1">
    <citation type="submission" date="2014-11" db="EMBL/GenBank/DDBJ databases">
        <authorList>
            <person name="Amaro Gonzalez C."/>
        </authorList>
    </citation>
    <scope>NUCLEOTIDE SEQUENCE</scope>
</reference>
<protein>
    <submittedName>
        <fullName evidence="1">Uncharacterized protein</fullName>
    </submittedName>
</protein>
<evidence type="ECO:0000313" key="1">
    <source>
        <dbReference type="EMBL" id="JAH60248.1"/>
    </source>
</evidence>
<dbReference type="AlphaFoldDB" id="A0A0E9U5M8"/>
<sequence>MFTCLEKVLEFYLKNVLRAPLPLLQMRTNMVWKKMYVAYLSG</sequence>